<evidence type="ECO:0000256" key="2">
    <source>
        <dbReference type="ARBA" id="ARBA00006484"/>
    </source>
</evidence>
<keyword evidence="9" id="KW-1185">Reference proteome</keyword>
<keyword evidence="7" id="KW-1133">Transmembrane helix</keyword>
<evidence type="ECO:0000256" key="4">
    <source>
        <dbReference type="ARBA" id="ARBA00022955"/>
    </source>
</evidence>
<keyword evidence="3" id="KW-0521">NADP</keyword>
<dbReference type="AlphaFoldDB" id="A0A8J9VRP4"/>
<comment type="similarity">
    <text evidence="2 6">Belongs to the short-chain dehydrogenases/reductases (SDR) family.</text>
</comment>
<dbReference type="Proteomes" id="UP000838412">
    <property type="component" value="Chromosome 1"/>
</dbReference>
<dbReference type="Gene3D" id="3.40.50.720">
    <property type="entry name" value="NAD(P)-binding Rossmann-like Domain"/>
    <property type="match status" value="1"/>
</dbReference>
<dbReference type="InterPro" id="IPR036291">
    <property type="entry name" value="NAD(P)-bd_dom_sf"/>
</dbReference>
<dbReference type="PROSITE" id="PS00061">
    <property type="entry name" value="ADH_SHORT"/>
    <property type="match status" value="1"/>
</dbReference>
<dbReference type="PANTHER" id="PTHR43899:SF13">
    <property type="entry name" value="RH59310P"/>
    <property type="match status" value="1"/>
</dbReference>
<evidence type="ECO:0000256" key="5">
    <source>
        <dbReference type="ARBA" id="ARBA00023002"/>
    </source>
</evidence>
<organism evidence="8 9">
    <name type="scientific">Branchiostoma lanceolatum</name>
    <name type="common">Common lancelet</name>
    <name type="synonym">Amphioxus lanceolatum</name>
    <dbReference type="NCBI Taxonomy" id="7740"/>
    <lineage>
        <taxon>Eukaryota</taxon>
        <taxon>Metazoa</taxon>
        <taxon>Chordata</taxon>
        <taxon>Cephalochordata</taxon>
        <taxon>Leptocardii</taxon>
        <taxon>Amphioxiformes</taxon>
        <taxon>Branchiostomatidae</taxon>
        <taxon>Branchiostoma</taxon>
    </lineage>
</organism>
<name>A0A8J9VRP4_BRALA</name>
<feature type="transmembrane region" description="Helical" evidence="7">
    <location>
        <begin position="184"/>
        <end position="204"/>
    </location>
</feature>
<accession>A0A8J9VRP4</accession>
<protein>
    <submittedName>
        <fullName evidence="8">HSD17B12 protein</fullName>
    </submittedName>
</protein>
<keyword evidence="4" id="KW-0752">Steroid biosynthesis</keyword>
<keyword evidence="5" id="KW-0560">Oxidoreductase</keyword>
<evidence type="ECO:0000313" key="9">
    <source>
        <dbReference type="Proteomes" id="UP000838412"/>
    </source>
</evidence>
<evidence type="ECO:0000313" key="8">
    <source>
        <dbReference type="EMBL" id="CAH1225027.1"/>
    </source>
</evidence>
<dbReference type="FunFam" id="3.40.50.720:FF:000137">
    <property type="entry name" value="Hydroxysteroid (17-beta) dehydrogenase 3"/>
    <property type="match status" value="1"/>
</dbReference>
<keyword evidence="7" id="KW-0472">Membrane</keyword>
<comment type="subcellular location">
    <subcellularLocation>
        <location evidence="1">Endoplasmic reticulum</location>
    </subcellularLocation>
</comment>
<proteinExistence type="inferred from homology"/>
<sequence>MAVFGGSGLEAAGIVALAYVGIKVLWGVWQTIRLYLLSGPLGLSLDFRNYAGRWAVVTGSTDGIGKAYADQLAARGLNIVLISRSEDKLKAVAAEIESKAGVRTKIVVADFCSSQIYDNIKQELEGLDIACLVNNVGMKATRYPDFFLHVEDEVTETMIYCNVISMIKMTKIVLPGMVERKSGVIINVSSIFATVPIPLMALYAGTKAFAMLFSKSLAVEYKNKGIIIQTVTPSFVSTNMTGRLPTNFFVATPTSFVRSALNTVGLTSHTCGYFPHSLQLWLVGLFPQDMFCNWVTLPAMKKLRELRMKSLQSKKNN</sequence>
<dbReference type="GO" id="GO:0016491">
    <property type="term" value="F:oxidoreductase activity"/>
    <property type="evidence" value="ECO:0007669"/>
    <property type="project" value="UniProtKB-KW"/>
</dbReference>
<dbReference type="PANTHER" id="PTHR43899">
    <property type="entry name" value="RH59310P"/>
    <property type="match status" value="1"/>
</dbReference>
<evidence type="ECO:0000256" key="1">
    <source>
        <dbReference type="ARBA" id="ARBA00004240"/>
    </source>
</evidence>
<keyword evidence="4" id="KW-0443">Lipid metabolism</keyword>
<dbReference type="InterPro" id="IPR051019">
    <property type="entry name" value="VLCFA-Steroid_DH"/>
</dbReference>
<dbReference type="InterPro" id="IPR002347">
    <property type="entry name" value="SDR_fam"/>
</dbReference>
<keyword evidence="4" id="KW-0444">Lipid biosynthesis</keyword>
<dbReference type="CDD" id="cd05356">
    <property type="entry name" value="17beta-HSD1_like_SDR_c"/>
    <property type="match status" value="1"/>
</dbReference>
<dbReference type="PRINTS" id="PR00080">
    <property type="entry name" value="SDRFAMILY"/>
</dbReference>
<dbReference type="PRINTS" id="PR00081">
    <property type="entry name" value="GDHRDH"/>
</dbReference>
<dbReference type="OrthoDB" id="5545019at2759"/>
<dbReference type="PIRSF" id="PIRSF000126">
    <property type="entry name" value="11-beta-HSD1"/>
    <property type="match status" value="1"/>
</dbReference>
<gene>
    <name evidence="8" type="primary">HSD17B12</name>
    <name evidence="8" type="ORF">BLAG_LOCUS95</name>
</gene>
<dbReference type="Pfam" id="PF00106">
    <property type="entry name" value="adh_short"/>
    <property type="match status" value="1"/>
</dbReference>
<evidence type="ECO:0000256" key="6">
    <source>
        <dbReference type="RuleBase" id="RU000363"/>
    </source>
</evidence>
<dbReference type="SUPFAM" id="SSF51735">
    <property type="entry name" value="NAD(P)-binding Rossmann-fold domains"/>
    <property type="match status" value="1"/>
</dbReference>
<evidence type="ECO:0000256" key="3">
    <source>
        <dbReference type="ARBA" id="ARBA00022857"/>
    </source>
</evidence>
<dbReference type="GO" id="GO:0005783">
    <property type="term" value="C:endoplasmic reticulum"/>
    <property type="evidence" value="ECO:0007669"/>
    <property type="project" value="UniProtKB-SubCell"/>
</dbReference>
<keyword evidence="7" id="KW-0812">Transmembrane</keyword>
<evidence type="ECO:0000256" key="7">
    <source>
        <dbReference type="SAM" id="Phobius"/>
    </source>
</evidence>
<dbReference type="GO" id="GO:0006694">
    <property type="term" value="P:steroid biosynthetic process"/>
    <property type="evidence" value="ECO:0007669"/>
    <property type="project" value="UniProtKB-KW"/>
</dbReference>
<dbReference type="EMBL" id="OV696686">
    <property type="protein sequence ID" value="CAH1225027.1"/>
    <property type="molecule type" value="Genomic_DNA"/>
</dbReference>
<dbReference type="InterPro" id="IPR020904">
    <property type="entry name" value="Sc_DH/Rdtase_CS"/>
</dbReference>
<reference evidence="8" key="1">
    <citation type="submission" date="2022-01" db="EMBL/GenBank/DDBJ databases">
        <authorList>
            <person name="Braso-Vives M."/>
        </authorList>
    </citation>
    <scope>NUCLEOTIDE SEQUENCE</scope>
</reference>
<feature type="transmembrane region" description="Helical" evidence="7">
    <location>
        <begin position="12"/>
        <end position="29"/>
    </location>
</feature>